<evidence type="ECO:0000256" key="6">
    <source>
        <dbReference type="ARBA" id="ARBA00022989"/>
    </source>
</evidence>
<comment type="caution">
    <text evidence="9">The sequence shown here is derived from an EMBL/GenBank/DDBJ whole genome shotgun (WGS) entry which is preliminary data.</text>
</comment>
<feature type="transmembrane region" description="Helical" evidence="8">
    <location>
        <begin position="431"/>
        <end position="451"/>
    </location>
</feature>
<dbReference type="FunFam" id="3.30.70.1430:FF:000001">
    <property type="entry name" value="Efflux pump membrane transporter"/>
    <property type="match status" value="1"/>
</dbReference>
<dbReference type="PANTHER" id="PTHR32063">
    <property type="match status" value="1"/>
</dbReference>
<dbReference type="Gene3D" id="3.30.70.1440">
    <property type="entry name" value="Multidrug efflux transporter AcrB pore domain"/>
    <property type="match status" value="1"/>
</dbReference>
<keyword evidence="2" id="KW-0813">Transport</keyword>
<dbReference type="SUPFAM" id="SSF82866">
    <property type="entry name" value="Multidrug efflux transporter AcrB transmembrane domain"/>
    <property type="match status" value="2"/>
</dbReference>
<dbReference type="SUPFAM" id="SSF82693">
    <property type="entry name" value="Multidrug efflux transporter AcrB pore domain, PN1, PN2, PC1 and PC2 subdomains"/>
    <property type="match status" value="3"/>
</dbReference>
<sequence length="1034" mass="111322">MNLSAPAIRRPIATTLLTVAVAIAGIIAFIVLPVAPLPQVDSPTISVSASLPGASPEVMASSVATPLEREFGHIAGVTEMLSQSSTGSASISLQFDLNRNINAAARDVQAAISAARTYLPTNLPSNPTYRKMNSSDSPIAIISITSDSAGVGARYDSASTILEQKLLQISGVGEVEIGGGTLPAVRVEINPLQLQHYGISLATVATFLSNQNAHTPTGELTNGQTVTYLHTNDQLSKAEDYKPLVIAQHNGTAVRLEDVADVVDSTENLRAGGMMNGQQTIDLIIFKQPGANVINTVDQIKAEFSALQAAIPRNQHLTLTLDQTTTIRASLHDVERSLIISIGLVVVVVFVFLRNWRATLIPGIAVPVSLIGTFAAMYLLGYSLDNLSLMALTISTGFVIDDAIVVMENIARYLEEGMTPVAAALRGSKEIGFTVLSITISLIAVFIPILMMGGVVGRLFREFSVTLAVAILISMVLSLTTTPMLCSVLLKKEKQEGHGRLYHASERAFNVLVRGYERSLRWVLRDHAGLVLLLFFCTMALNILYLTRVQKGFFPQEDTGVIMGGLQGSQDASYDKMHAAVTRAVNIVRADPGVKNVVAFTGGGMGSSNSGFMFVALKPLEERKVSATDIVNRLRPKLMAIKEAQTFLMAAQDLHIGGRQSNSQYQYTLQADSTDDLKKYVPILTREMKKLSSLTDVDSDLLAGGLESYLTYDRMTAARLGLTPNDIDNVLNYSYSQAQPSTIYKPLNQYHVVLEADPHFSTGPDALRNTYVTGSDGAVPISAISSYQARTGPLSVNHTGLYPSSTISFNLAPGVSLDQATQQVNALEDRLHIPKSIHGSFTGTAQQFQKSLGNEPVLIAAAIGAVYIVLGILYESFIHPITILTTLPSASLGAVITLILFNSELDVISIIGIILLIGIVKKNAIMMIDFALQLEREQGMKSEDAIFHACLLRFRPILMTTAAAFFGAVPLAFGTGLGHELRQPLGLTILGGLVVSQVLTLYTTPVVYLVLDRLRLRLRGRNTVIPMARPQEAL</sequence>
<reference evidence="9 10" key="1">
    <citation type="journal article" date="2016" name="Int. J. Syst. Evol. Microbiol.">
        <title>Acidipila dinghuensis sp. nov., an acidobacterium isolated from forest soil.</title>
        <authorList>
            <person name="Jiang Y.W."/>
            <person name="Wang J."/>
            <person name="Chen M.H."/>
            <person name="Lv Y.Y."/>
            <person name="Qiu L.H."/>
        </authorList>
    </citation>
    <scope>NUCLEOTIDE SEQUENCE [LARGE SCALE GENOMIC DNA]</scope>
    <source>
        <strain evidence="9 10">DHOF10</strain>
    </source>
</reference>
<keyword evidence="4" id="KW-0997">Cell inner membrane</keyword>
<dbReference type="EMBL" id="SDMK01000005">
    <property type="protein sequence ID" value="RXS93412.1"/>
    <property type="molecule type" value="Genomic_DNA"/>
</dbReference>
<dbReference type="PANTHER" id="PTHR32063:SF34">
    <property type="entry name" value="MULTIDRUG RESISTANCE PROTEIN MDTC"/>
    <property type="match status" value="1"/>
</dbReference>
<keyword evidence="7 8" id="KW-0472">Membrane</keyword>
<dbReference type="Proteomes" id="UP000290253">
    <property type="component" value="Unassembled WGS sequence"/>
</dbReference>
<protein>
    <submittedName>
        <fullName evidence="9">Multidrug transporter subunit MdtC</fullName>
    </submittedName>
</protein>
<evidence type="ECO:0000256" key="5">
    <source>
        <dbReference type="ARBA" id="ARBA00022692"/>
    </source>
</evidence>
<dbReference type="Gene3D" id="3.30.70.1430">
    <property type="entry name" value="Multidrug efflux transporter AcrB pore domain"/>
    <property type="match status" value="2"/>
</dbReference>
<evidence type="ECO:0000256" key="3">
    <source>
        <dbReference type="ARBA" id="ARBA00022475"/>
    </source>
</evidence>
<evidence type="ECO:0000313" key="9">
    <source>
        <dbReference type="EMBL" id="RXS93412.1"/>
    </source>
</evidence>
<dbReference type="Gene3D" id="1.20.1640.10">
    <property type="entry name" value="Multidrug efflux transporter AcrB transmembrane domain"/>
    <property type="match status" value="2"/>
</dbReference>
<dbReference type="AlphaFoldDB" id="A0A4Q1S8V7"/>
<keyword evidence="6 8" id="KW-1133">Transmembrane helix</keyword>
<feature type="transmembrane region" description="Helical" evidence="8">
    <location>
        <begin position="907"/>
        <end position="932"/>
    </location>
</feature>
<feature type="transmembrane region" description="Helical" evidence="8">
    <location>
        <begin position="360"/>
        <end position="381"/>
    </location>
</feature>
<feature type="transmembrane region" description="Helical" evidence="8">
    <location>
        <begin position="952"/>
        <end position="973"/>
    </location>
</feature>
<accession>A0A4Q1S8V7</accession>
<organism evidence="9 10">
    <name type="scientific">Silvibacterium dinghuense</name>
    <dbReference type="NCBI Taxonomy" id="1560006"/>
    <lineage>
        <taxon>Bacteria</taxon>
        <taxon>Pseudomonadati</taxon>
        <taxon>Acidobacteriota</taxon>
        <taxon>Terriglobia</taxon>
        <taxon>Terriglobales</taxon>
        <taxon>Acidobacteriaceae</taxon>
        <taxon>Silvibacterium</taxon>
    </lineage>
</organism>
<gene>
    <name evidence="9" type="ORF">ESZ00_18885</name>
</gene>
<dbReference type="PRINTS" id="PR00702">
    <property type="entry name" value="ACRIFLAVINRP"/>
</dbReference>
<comment type="subcellular location">
    <subcellularLocation>
        <location evidence="1">Cell inner membrane</location>
        <topology evidence="1">Multi-pass membrane protein</topology>
    </subcellularLocation>
</comment>
<evidence type="ECO:0000256" key="4">
    <source>
        <dbReference type="ARBA" id="ARBA00022519"/>
    </source>
</evidence>
<dbReference type="GO" id="GO:0005886">
    <property type="term" value="C:plasma membrane"/>
    <property type="evidence" value="ECO:0007669"/>
    <property type="project" value="UniProtKB-SubCell"/>
</dbReference>
<name>A0A4Q1S8V7_9BACT</name>
<feature type="transmembrane region" description="Helical" evidence="8">
    <location>
        <begin position="857"/>
        <end position="874"/>
    </location>
</feature>
<dbReference type="Gene3D" id="3.30.70.1320">
    <property type="entry name" value="Multidrug efflux transporter AcrB pore domain like"/>
    <property type="match status" value="1"/>
</dbReference>
<dbReference type="FunFam" id="1.20.1640.10:FF:000001">
    <property type="entry name" value="Efflux pump membrane transporter"/>
    <property type="match status" value="1"/>
</dbReference>
<dbReference type="GO" id="GO:0042910">
    <property type="term" value="F:xenobiotic transmembrane transporter activity"/>
    <property type="evidence" value="ECO:0007669"/>
    <property type="project" value="TreeGrafter"/>
</dbReference>
<dbReference type="OrthoDB" id="9757876at2"/>
<proteinExistence type="predicted"/>
<dbReference type="InterPro" id="IPR027463">
    <property type="entry name" value="AcrB_DN_DC_subdom"/>
</dbReference>
<keyword evidence="5 8" id="KW-0812">Transmembrane</keyword>
<feature type="transmembrane region" description="Helical" evidence="8">
    <location>
        <begin position="463"/>
        <end position="490"/>
    </location>
</feature>
<feature type="transmembrane region" description="Helical" evidence="8">
    <location>
        <begin position="528"/>
        <end position="546"/>
    </location>
</feature>
<keyword evidence="10" id="KW-1185">Reference proteome</keyword>
<evidence type="ECO:0000313" key="10">
    <source>
        <dbReference type="Proteomes" id="UP000290253"/>
    </source>
</evidence>
<evidence type="ECO:0000256" key="7">
    <source>
        <dbReference type="ARBA" id="ARBA00023136"/>
    </source>
</evidence>
<keyword evidence="3" id="KW-1003">Cell membrane</keyword>
<dbReference type="Pfam" id="PF00873">
    <property type="entry name" value="ACR_tran"/>
    <property type="match status" value="1"/>
</dbReference>
<feature type="transmembrane region" description="Helical" evidence="8">
    <location>
        <begin position="12"/>
        <end position="35"/>
    </location>
</feature>
<dbReference type="Gene3D" id="3.30.2090.10">
    <property type="entry name" value="Multidrug efflux transporter AcrB TolC docking domain, DN and DC subdomains"/>
    <property type="match status" value="2"/>
</dbReference>
<dbReference type="InterPro" id="IPR001036">
    <property type="entry name" value="Acrflvin-R"/>
</dbReference>
<dbReference type="SUPFAM" id="SSF82714">
    <property type="entry name" value="Multidrug efflux transporter AcrB TolC docking domain, DN and DC subdomains"/>
    <property type="match status" value="2"/>
</dbReference>
<feature type="transmembrane region" description="Helical" evidence="8">
    <location>
        <begin position="985"/>
        <end position="1011"/>
    </location>
</feature>
<evidence type="ECO:0000256" key="1">
    <source>
        <dbReference type="ARBA" id="ARBA00004429"/>
    </source>
</evidence>
<evidence type="ECO:0000256" key="2">
    <source>
        <dbReference type="ARBA" id="ARBA00022448"/>
    </source>
</evidence>
<evidence type="ECO:0000256" key="8">
    <source>
        <dbReference type="SAM" id="Phobius"/>
    </source>
</evidence>
<feature type="transmembrane region" description="Helical" evidence="8">
    <location>
        <begin position="337"/>
        <end position="353"/>
    </location>
</feature>
<dbReference type="RefSeq" id="WP_129209955.1">
    <property type="nucleotide sequence ID" value="NZ_BMGU01000002.1"/>
</dbReference>